<comment type="caution">
    <text evidence="4">The sequence shown here is derived from an EMBL/GenBank/DDBJ whole genome shotgun (WGS) entry which is preliminary data.</text>
</comment>
<dbReference type="RefSeq" id="WP_140671503.1">
    <property type="nucleotide sequence ID" value="NZ_RCZE01000018.1"/>
</dbReference>
<dbReference type="Proteomes" id="UP000317933">
    <property type="component" value="Unassembled WGS sequence"/>
</dbReference>
<keyword evidence="2" id="KW-0560">Oxidoreductase</keyword>
<name>A0A502H0Y7_9PSED</name>
<evidence type="ECO:0000256" key="1">
    <source>
        <dbReference type="ARBA" id="ARBA00006484"/>
    </source>
</evidence>
<sequence length="277" mass="30059">MAIPELKNKKVMITGAASGIGRAAAFAFARRGAHIIATDIDSQALKRLQVDLVAQGAICMIHQLDVSNSDEMQAFAEHPYMKSRPIDVLINNAGIGYLGQLLQSDLTHWRRVMDINLMGVVHGCFYFIPQMLQAGGVRHVLNVASVAGIYPSPTMGAYAASKHAVFGFSEVLKMELANSNVSITTVCPGIINTAITQSRSAVSPSITEAQIERLQAYYKAKGCEPELVAEAMVRAVQKGQDLVLVGPFAKLIFHVKRLSIGLIRRVILNDARKVGYL</sequence>
<evidence type="ECO:0000313" key="4">
    <source>
        <dbReference type="EMBL" id="TPG67764.1"/>
    </source>
</evidence>
<evidence type="ECO:0000256" key="2">
    <source>
        <dbReference type="ARBA" id="ARBA00023002"/>
    </source>
</evidence>
<dbReference type="GO" id="GO:0016020">
    <property type="term" value="C:membrane"/>
    <property type="evidence" value="ECO:0007669"/>
    <property type="project" value="TreeGrafter"/>
</dbReference>
<gene>
    <name evidence="4" type="ORF">EAH78_29395</name>
</gene>
<evidence type="ECO:0000256" key="3">
    <source>
        <dbReference type="RuleBase" id="RU000363"/>
    </source>
</evidence>
<dbReference type="InterPro" id="IPR036291">
    <property type="entry name" value="NAD(P)-bd_dom_sf"/>
</dbReference>
<dbReference type="SUPFAM" id="SSF51735">
    <property type="entry name" value="NAD(P)-binding Rossmann-fold domains"/>
    <property type="match status" value="1"/>
</dbReference>
<dbReference type="PRINTS" id="PR00081">
    <property type="entry name" value="GDHRDH"/>
</dbReference>
<dbReference type="Gene3D" id="3.40.50.720">
    <property type="entry name" value="NAD(P)-binding Rossmann-like Domain"/>
    <property type="match status" value="1"/>
</dbReference>
<dbReference type="EMBL" id="RCZE01000018">
    <property type="protein sequence ID" value="TPG67764.1"/>
    <property type="molecule type" value="Genomic_DNA"/>
</dbReference>
<dbReference type="GO" id="GO:0016491">
    <property type="term" value="F:oxidoreductase activity"/>
    <property type="evidence" value="ECO:0007669"/>
    <property type="project" value="UniProtKB-KW"/>
</dbReference>
<protein>
    <submittedName>
        <fullName evidence="4">SDR family NAD(P)-dependent oxidoreductase</fullName>
    </submittedName>
</protein>
<organism evidence="4 5">
    <name type="scientific">Pseudomonas arsenicoxydans</name>
    <dbReference type="NCBI Taxonomy" id="702115"/>
    <lineage>
        <taxon>Bacteria</taxon>
        <taxon>Pseudomonadati</taxon>
        <taxon>Pseudomonadota</taxon>
        <taxon>Gammaproteobacteria</taxon>
        <taxon>Pseudomonadales</taxon>
        <taxon>Pseudomonadaceae</taxon>
        <taxon>Pseudomonas</taxon>
    </lineage>
</organism>
<dbReference type="Pfam" id="PF00106">
    <property type="entry name" value="adh_short"/>
    <property type="match status" value="1"/>
</dbReference>
<reference evidence="4 5" key="1">
    <citation type="journal article" date="2019" name="Environ. Microbiol.">
        <title>Species interactions and distinct microbial communities in high Arctic permafrost affected cryosols are associated with the CH4 and CO2 gas fluxes.</title>
        <authorList>
            <person name="Altshuler I."/>
            <person name="Hamel J."/>
            <person name="Turney S."/>
            <person name="Magnuson E."/>
            <person name="Levesque R."/>
            <person name="Greer C."/>
            <person name="Whyte L.G."/>
        </authorList>
    </citation>
    <scope>NUCLEOTIDE SEQUENCE [LARGE SCALE GENOMIC DNA]</scope>
    <source>
        <strain evidence="4 5">E3</strain>
    </source>
</reference>
<dbReference type="PANTHER" id="PTHR44196">
    <property type="entry name" value="DEHYDROGENASE/REDUCTASE SDR FAMILY MEMBER 7B"/>
    <property type="match status" value="1"/>
</dbReference>
<evidence type="ECO:0000313" key="5">
    <source>
        <dbReference type="Proteomes" id="UP000317933"/>
    </source>
</evidence>
<dbReference type="AlphaFoldDB" id="A0A502H0Y7"/>
<comment type="similarity">
    <text evidence="1 3">Belongs to the short-chain dehydrogenases/reductases (SDR) family.</text>
</comment>
<accession>A0A502H0Y7</accession>
<dbReference type="InterPro" id="IPR002347">
    <property type="entry name" value="SDR_fam"/>
</dbReference>
<dbReference type="CDD" id="cd05233">
    <property type="entry name" value="SDR_c"/>
    <property type="match status" value="1"/>
</dbReference>
<proteinExistence type="inferred from homology"/>
<dbReference type="PANTHER" id="PTHR44196:SF1">
    <property type="entry name" value="DEHYDROGENASE_REDUCTASE SDR FAMILY MEMBER 7B"/>
    <property type="match status" value="1"/>
</dbReference>
<dbReference type="PRINTS" id="PR00080">
    <property type="entry name" value="SDRFAMILY"/>
</dbReference>